<dbReference type="GO" id="GO:0008270">
    <property type="term" value="F:zinc ion binding"/>
    <property type="evidence" value="ECO:0007669"/>
    <property type="project" value="UniProtKB-KW"/>
</dbReference>
<dbReference type="EMBL" id="CAUWAG010000010">
    <property type="protein sequence ID" value="CAJ2506648.1"/>
    <property type="molecule type" value="Genomic_DNA"/>
</dbReference>
<keyword evidence="4 7" id="KW-0863">Zinc-finger</keyword>
<evidence type="ECO:0000313" key="11">
    <source>
        <dbReference type="Proteomes" id="UP001295740"/>
    </source>
</evidence>
<evidence type="ECO:0000256" key="5">
    <source>
        <dbReference type="ARBA" id="ARBA00022833"/>
    </source>
</evidence>
<dbReference type="InterPro" id="IPR051059">
    <property type="entry name" value="VerF-like"/>
</dbReference>
<feature type="domain" description="C2H2-type" evidence="9">
    <location>
        <begin position="74"/>
        <end position="101"/>
    </location>
</feature>
<dbReference type="Proteomes" id="UP001295740">
    <property type="component" value="Unassembled WGS sequence"/>
</dbReference>
<gene>
    <name evidence="10" type="ORF">KHLLAP_LOCUS7116</name>
</gene>
<feature type="region of interest" description="Disordered" evidence="8">
    <location>
        <begin position="276"/>
        <end position="306"/>
    </location>
</feature>
<evidence type="ECO:0000256" key="3">
    <source>
        <dbReference type="ARBA" id="ARBA00022737"/>
    </source>
</evidence>
<keyword evidence="2" id="KW-0479">Metal-binding</keyword>
<evidence type="ECO:0000256" key="2">
    <source>
        <dbReference type="ARBA" id="ARBA00022723"/>
    </source>
</evidence>
<dbReference type="InterPro" id="IPR013087">
    <property type="entry name" value="Znf_C2H2_type"/>
</dbReference>
<evidence type="ECO:0000256" key="6">
    <source>
        <dbReference type="ARBA" id="ARBA00023242"/>
    </source>
</evidence>
<dbReference type="GO" id="GO:0000981">
    <property type="term" value="F:DNA-binding transcription factor activity, RNA polymerase II-specific"/>
    <property type="evidence" value="ECO:0007669"/>
    <property type="project" value="InterPro"/>
</dbReference>
<dbReference type="SMART" id="SM00355">
    <property type="entry name" value="ZnF_C2H2"/>
    <property type="match status" value="2"/>
</dbReference>
<evidence type="ECO:0000256" key="4">
    <source>
        <dbReference type="ARBA" id="ARBA00022771"/>
    </source>
</evidence>
<organism evidence="10 11">
    <name type="scientific">Anthostomella pinea</name>
    <dbReference type="NCBI Taxonomy" id="933095"/>
    <lineage>
        <taxon>Eukaryota</taxon>
        <taxon>Fungi</taxon>
        <taxon>Dikarya</taxon>
        <taxon>Ascomycota</taxon>
        <taxon>Pezizomycotina</taxon>
        <taxon>Sordariomycetes</taxon>
        <taxon>Xylariomycetidae</taxon>
        <taxon>Xylariales</taxon>
        <taxon>Xylariaceae</taxon>
        <taxon>Anthostomella</taxon>
    </lineage>
</organism>
<evidence type="ECO:0000259" key="9">
    <source>
        <dbReference type="PROSITE" id="PS50157"/>
    </source>
</evidence>
<feature type="compositionally biased region" description="Low complexity" evidence="8">
    <location>
        <begin position="47"/>
        <end position="59"/>
    </location>
</feature>
<evidence type="ECO:0000256" key="1">
    <source>
        <dbReference type="ARBA" id="ARBA00004123"/>
    </source>
</evidence>
<dbReference type="PANTHER" id="PTHR40626:SF12">
    <property type="entry name" value="RFEC"/>
    <property type="match status" value="1"/>
</dbReference>
<dbReference type="GO" id="GO:0005634">
    <property type="term" value="C:nucleus"/>
    <property type="evidence" value="ECO:0007669"/>
    <property type="project" value="UniProtKB-SubCell"/>
</dbReference>
<feature type="region of interest" description="Disordered" evidence="8">
    <location>
        <begin position="124"/>
        <end position="175"/>
    </location>
</feature>
<dbReference type="InterPro" id="IPR036236">
    <property type="entry name" value="Znf_C2H2_sf"/>
</dbReference>
<feature type="compositionally biased region" description="Polar residues" evidence="8">
    <location>
        <begin position="147"/>
        <end position="174"/>
    </location>
</feature>
<feature type="region of interest" description="Disordered" evidence="8">
    <location>
        <begin position="43"/>
        <end position="69"/>
    </location>
</feature>
<evidence type="ECO:0000256" key="8">
    <source>
        <dbReference type="SAM" id="MobiDB-lite"/>
    </source>
</evidence>
<proteinExistence type="predicted"/>
<dbReference type="FunFam" id="3.30.160.60:FF:000446">
    <property type="entry name" value="Zinc finger protein"/>
    <property type="match status" value="1"/>
</dbReference>
<protein>
    <submittedName>
        <fullName evidence="10">Uu.00g078340.m01.CDS01</fullName>
    </submittedName>
</protein>
<dbReference type="PROSITE" id="PS00028">
    <property type="entry name" value="ZINC_FINGER_C2H2_1"/>
    <property type="match status" value="1"/>
</dbReference>
<dbReference type="SUPFAM" id="SSF57667">
    <property type="entry name" value="beta-beta-alpha zinc fingers"/>
    <property type="match status" value="1"/>
</dbReference>
<keyword evidence="11" id="KW-1185">Reference proteome</keyword>
<reference evidence="10" key="1">
    <citation type="submission" date="2023-10" db="EMBL/GenBank/DDBJ databases">
        <authorList>
            <person name="Hackl T."/>
        </authorList>
    </citation>
    <scope>NUCLEOTIDE SEQUENCE</scope>
</reference>
<dbReference type="GO" id="GO:0000978">
    <property type="term" value="F:RNA polymerase II cis-regulatory region sequence-specific DNA binding"/>
    <property type="evidence" value="ECO:0007669"/>
    <property type="project" value="InterPro"/>
</dbReference>
<accession>A0AAI8YJ91</accession>
<keyword evidence="5" id="KW-0862">Zinc</keyword>
<keyword evidence="6" id="KW-0539">Nucleus</keyword>
<dbReference type="AlphaFoldDB" id="A0AAI8YJ91"/>
<dbReference type="Gene3D" id="3.30.160.60">
    <property type="entry name" value="Classic Zinc Finger"/>
    <property type="match status" value="2"/>
</dbReference>
<dbReference type="PANTHER" id="PTHR40626">
    <property type="entry name" value="MIP31509P"/>
    <property type="match status" value="1"/>
</dbReference>
<keyword evidence="3" id="KW-0677">Repeat</keyword>
<dbReference type="PROSITE" id="PS50157">
    <property type="entry name" value="ZINC_FINGER_C2H2_2"/>
    <property type="match status" value="2"/>
</dbReference>
<name>A0AAI8YJ91_9PEZI</name>
<feature type="domain" description="C2H2-type" evidence="9">
    <location>
        <begin position="102"/>
        <end position="132"/>
    </location>
</feature>
<sequence>MAQTQTRRLSAYGGRSMIPYQQLLVQDAQQATHIVKPQGRRGILPNAAGRAATPTGTGTSENTVTPQKDADGKFPCPHCTKTYLHAKHLKRHLLRHTGDRPYMCVLCRNTFSRSDSLKRHFQKCSIRRGNPTGASHLPHPQGRNKENQQNIHNRGSDMSSMSRHPQDMWQSYPQSIGGMYAQPPLDRANYGHPAEPAMIGFLHFLKVVDEPHAKAYGTLNHLNIHVKMQSHGQKRTPYEFNEFREAWKAHKKEEDQQREAAEEAGWQLHAQAVASARTHVQNGGPDGGDAGQPLSSVQGLPIGCQAATDPSTPSVVFYTPL</sequence>
<dbReference type="GO" id="GO:0000785">
    <property type="term" value="C:chromatin"/>
    <property type="evidence" value="ECO:0007669"/>
    <property type="project" value="TreeGrafter"/>
</dbReference>
<evidence type="ECO:0000256" key="7">
    <source>
        <dbReference type="PROSITE-ProRule" id="PRU00042"/>
    </source>
</evidence>
<comment type="caution">
    <text evidence="10">The sequence shown here is derived from an EMBL/GenBank/DDBJ whole genome shotgun (WGS) entry which is preliminary data.</text>
</comment>
<comment type="subcellular location">
    <subcellularLocation>
        <location evidence="1">Nucleus</location>
    </subcellularLocation>
</comment>
<evidence type="ECO:0000313" key="10">
    <source>
        <dbReference type="EMBL" id="CAJ2506648.1"/>
    </source>
</evidence>